<dbReference type="PANTHER" id="PTHR47756:SF2">
    <property type="entry name" value="BLL6612 PROTEIN"/>
    <property type="match status" value="1"/>
</dbReference>
<sequence length="411" mass="43740">MVELATAWVRAETTARTSYGRLLALLAAQGGDIATAEDALAEAFEQALRRWPHAGVPDNPEAWLLTVARNRRRDRYRSAAHRTGVPLEEAAHLAVGDDADPDSIPDHRLALLFVCAHPAVEATVRTPLMLQTVLGVPAQDIAEAFAVPATTMRQRLVRAKRRLRDAGVPFALPDRDAMPGRLAGVLEAVYGAYTIDWQGVAGPAERGHLAGEALHLARILAGLLPGEPEALGLASLVCLSAARGAARTGPDGGFLAPDEQDTADWDGGLIEEGERLLRSAYRLGRPGRFQLEAAIQSVHCARRVTGRTDWPALRTLHRALLSAAPTLGATVSLAAVLARTDGPAAGLALLDTLTGPAAQRFQPAWATRAHLLALTGNHTAARSAFTQAIALTTHPAPRRHLLALRDRLPAP</sequence>
<comment type="caution">
    <text evidence="8">The sequence shown here is derived from an EMBL/GenBank/DDBJ whole genome shotgun (WGS) entry which is preliminary data.</text>
</comment>
<dbReference type="InterPro" id="IPR013324">
    <property type="entry name" value="RNA_pol_sigma_r3/r4-like"/>
</dbReference>
<dbReference type="Pfam" id="PF20239">
    <property type="entry name" value="DUF6596"/>
    <property type="match status" value="1"/>
</dbReference>
<evidence type="ECO:0000259" key="5">
    <source>
        <dbReference type="Pfam" id="PF04542"/>
    </source>
</evidence>
<feature type="domain" description="DUF6596" evidence="7">
    <location>
        <begin position="181"/>
        <end position="280"/>
    </location>
</feature>
<comment type="similarity">
    <text evidence="1">Belongs to the sigma-70 factor family. ECF subfamily.</text>
</comment>
<evidence type="ECO:0000313" key="9">
    <source>
        <dbReference type="Proteomes" id="UP001500665"/>
    </source>
</evidence>
<evidence type="ECO:0000313" key="8">
    <source>
        <dbReference type="EMBL" id="GAA0956787.1"/>
    </source>
</evidence>
<dbReference type="InterPro" id="IPR013249">
    <property type="entry name" value="RNA_pol_sigma70_r4_t2"/>
</dbReference>
<keyword evidence="2" id="KW-0805">Transcription regulation</keyword>
<evidence type="ECO:0000256" key="1">
    <source>
        <dbReference type="ARBA" id="ARBA00010641"/>
    </source>
</evidence>
<dbReference type="InterPro" id="IPR007627">
    <property type="entry name" value="RNA_pol_sigma70_r2"/>
</dbReference>
<evidence type="ECO:0000259" key="6">
    <source>
        <dbReference type="Pfam" id="PF08281"/>
    </source>
</evidence>
<reference evidence="8 9" key="1">
    <citation type="journal article" date="2019" name="Int. J. Syst. Evol. Microbiol.">
        <title>The Global Catalogue of Microorganisms (GCM) 10K type strain sequencing project: providing services to taxonomists for standard genome sequencing and annotation.</title>
        <authorList>
            <consortium name="The Broad Institute Genomics Platform"/>
            <consortium name="The Broad Institute Genome Sequencing Center for Infectious Disease"/>
            <person name="Wu L."/>
            <person name="Ma J."/>
        </authorList>
    </citation>
    <scope>NUCLEOTIDE SEQUENCE [LARGE SCALE GENOMIC DNA]</scope>
    <source>
        <strain evidence="8 9">JCM 10696</strain>
    </source>
</reference>
<evidence type="ECO:0000259" key="7">
    <source>
        <dbReference type="Pfam" id="PF20239"/>
    </source>
</evidence>
<feature type="domain" description="RNA polymerase sigma factor 70 region 4 type 2" evidence="6">
    <location>
        <begin position="121"/>
        <end position="163"/>
    </location>
</feature>
<dbReference type="Proteomes" id="UP001500665">
    <property type="component" value="Unassembled WGS sequence"/>
</dbReference>
<dbReference type="Gene3D" id="1.10.1740.10">
    <property type="match status" value="1"/>
</dbReference>
<dbReference type="RefSeq" id="WP_344242703.1">
    <property type="nucleotide sequence ID" value="NZ_BAAAHH010000018.1"/>
</dbReference>
<dbReference type="PANTHER" id="PTHR47756">
    <property type="entry name" value="BLL6612 PROTEIN-RELATED"/>
    <property type="match status" value="1"/>
</dbReference>
<feature type="domain" description="RNA polymerase sigma-70 region 2" evidence="5">
    <location>
        <begin position="19"/>
        <end position="80"/>
    </location>
</feature>
<dbReference type="SUPFAM" id="SSF88946">
    <property type="entry name" value="Sigma2 domain of RNA polymerase sigma factors"/>
    <property type="match status" value="1"/>
</dbReference>
<name>A0ABN1RGF7_9ACTN</name>
<protein>
    <submittedName>
        <fullName evidence="8">RNA polymerase sigma factor</fullName>
    </submittedName>
</protein>
<dbReference type="InterPro" id="IPR013325">
    <property type="entry name" value="RNA_pol_sigma_r2"/>
</dbReference>
<organism evidence="8 9">
    <name type="scientific">Actinocorallia libanotica</name>
    <dbReference type="NCBI Taxonomy" id="46162"/>
    <lineage>
        <taxon>Bacteria</taxon>
        <taxon>Bacillati</taxon>
        <taxon>Actinomycetota</taxon>
        <taxon>Actinomycetes</taxon>
        <taxon>Streptosporangiales</taxon>
        <taxon>Thermomonosporaceae</taxon>
        <taxon>Actinocorallia</taxon>
    </lineage>
</organism>
<keyword evidence="4" id="KW-0804">Transcription</keyword>
<accession>A0ABN1RGF7</accession>
<dbReference type="Pfam" id="PF08281">
    <property type="entry name" value="Sigma70_r4_2"/>
    <property type="match status" value="1"/>
</dbReference>
<keyword evidence="9" id="KW-1185">Reference proteome</keyword>
<dbReference type="SUPFAM" id="SSF88659">
    <property type="entry name" value="Sigma3 and sigma4 domains of RNA polymerase sigma factors"/>
    <property type="match status" value="1"/>
</dbReference>
<proteinExistence type="inferred from homology"/>
<dbReference type="InterPro" id="IPR036388">
    <property type="entry name" value="WH-like_DNA-bd_sf"/>
</dbReference>
<evidence type="ECO:0000256" key="4">
    <source>
        <dbReference type="ARBA" id="ARBA00023163"/>
    </source>
</evidence>
<gene>
    <name evidence="8" type="ORF">GCM10009550_43220</name>
</gene>
<evidence type="ECO:0000256" key="2">
    <source>
        <dbReference type="ARBA" id="ARBA00023015"/>
    </source>
</evidence>
<dbReference type="Pfam" id="PF04542">
    <property type="entry name" value="Sigma70_r2"/>
    <property type="match status" value="1"/>
</dbReference>
<dbReference type="EMBL" id="BAAAHH010000018">
    <property type="protein sequence ID" value="GAA0956787.1"/>
    <property type="molecule type" value="Genomic_DNA"/>
</dbReference>
<keyword evidence="3" id="KW-0731">Sigma factor</keyword>
<dbReference type="Gene3D" id="1.10.10.10">
    <property type="entry name" value="Winged helix-like DNA-binding domain superfamily/Winged helix DNA-binding domain"/>
    <property type="match status" value="1"/>
</dbReference>
<evidence type="ECO:0000256" key="3">
    <source>
        <dbReference type="ARBA" id="ARBA00023082"/>
    </source>
</evidence>
<dbReference type="InterPro" id="IPR046531">
    <property type="entry name" value="DUF6596"/>
</dbReference>